<evidence type="ECO:0000313" key="4">
    <source>
        <dbReference type="Proteomes" id="UP001302367"/>
    </source>
</evidence>
<reference evidence="1 3" key="1">
    <citation type="submission" date="2015-10" db="EMBL/GenBank/DDBJ databases">
        <title>The cercosporin biosynthetic gene cluster was horizontally transferred to several fungal lineages and shown to be expanded in Cercospora beticola based on microsynteny with recipient genomes.</title>
        <authorList>
            <person name="De Jonge R."/>
            <person name="Ebert M.K."/>
            <person name="Suttle J.C."/>
            <person name="Jurick Ii W.M."/>
            <person name="Secor G.A."/>
            <person name="Thomma B.P."/>
            <person name="Van De Peer Y."/>
            <person name="Bolton M.D."/>
        </authorList>
    </citation>
    <scope>NUCLEOTIDE SEQUENCE [LARGE SCALE GENOMIC DNA]</scope>
    <source>
        <strain evidence="1 3">09-40</strain>
    </source>
</reference>
<organism evidence="1 3">
    <name type="scientific">Cercospora beticola</name>
    <name type="common">Sugarbeet leaf spot fungus</name>
    <dbReference type="NCBI Taxonomy" id="122368"/>
    <lineage>
        <taxon>Eukaryota</taxon>
        <taxon>Fungi</taxon>
        <taxon>Dikarya</taxon>
        <taxon>Ascomycota</taxon>
        <taxon>Pezizomycotina</taxon>
        <taxon>Dothideomycetes</taxon>
        <taxon>Dothideomycetidae</taxon>
        <taxon>Mycosphaerellales</taxon>
        <taxon>Mycosphaerellaceae</taxon>
        <taxon>Cercospora</taxon>
    </lineage>
</organism>
<sequence length="254" mass="28913">MGDQGLTVQDAEALLDAVVDFPDINAQFERIRPITNFRKDDSEARILYICRKLPQADGKLSNDSSNAEDSQLFVLKCKVQAPSVLANGLTTPITGPSPHTKAEQEALQKFADTQSPGLPHLVATKLLTQDEKGPMPGGYISYTVMTLMPGKDLMEAKFWSMPEEQQNRIRDAFRQIIKNVWALGMEPYDCALRNILWEEATEILSLVDFEHYHPMTKDLINMDLNNEMMRWGIVRRPPHTSHWKAFFEMEGLYN</sequence>
<dbReference type="EMBL" id="LKMD01000105">
    <property type="protein sequence ID" value="PIA93463.1"/>
    <property type="molecule type" value="Genomic_DNA"/>
</dbReference>
<evidence type="ECO:0000313" key="2">
    <source>
        <dbReference type="EMBL" id="WPB02439.1"/>
    </source>
</evidence>
<dbReference type="Proteomes" id="UP001302367">
    <property type="component" value="Chromosome 4"/>
</dbReference>
<dbReference type="Proteomes" id="UP000230605">
    <property type="component" value="Chromosome 4"/>
</dbReference>
<reference evidence="2 4" key="2">
    <citation type="submission" date="2023-09" db="EMBL/GenBank/DDBJ databases">
        <title>Complete-Gapless Cercospora beticola genome.</title>
        <authorList>
            <person name="Wyatt N.A."/>
            <person name="Spanner R.E."/>
            <person name="Bolton M.D."/>
        </authorList>
    </citation>
    <scope>NUCLEOTIDE SEQUENCE [LARGE SCALE GENOMIC DNA]</scope>
    <source>
        <strain evidence="2">Cb09-40</strain>
    </source>
</reference>
<proteinExistence type="predicted"/>
<evidence type="ECO:0000313" key="3">
    <source>
        <dbReference type="Proteomes" id="UP000230605"/>
    </source>
</evidence>
<dbReference type="AlphaFoldDB" id="A0A2G5HMH6"/>
<evidence type="ECO:0008006" key="5">
    <source>
        <dbReference type="Google" id="ProtNLM"/>
    </source>
</evidence>
<keyword evidence="4" id="KW-1185">Reference proteome</keyword>
<protein>
    <recommendedName>
        <fullName evidence="5">Aminoglycoside phosphotransferase domain-containing protein</fullName>
    </recommendedName>
</protein>
<gene>
    <name evidence="1" type="ORF">CB0940_05133</name>
    <name evidence="2" type="ORF">RHO25_007073</name>
</gene>
<evidence type="ECO:0000313" key="1">
    <source>
        <dbReference type="EMBL" id="PIA93463.1"/>
    </source>
</evidence>
<accession>A0A2G5HMH6</accession>
<dbReference type="OrthoDB" id="5401170at2759"/>
<dbReference type="EMBL" id="CP134187">
    <property type="protein sequence ID" value="WPB02439.1"/>
    <property type="molecule type" value="Genomic_DNA"/>
</dbReference>
<name>A0A2G5HMH6_CERBT</name>
<dbReference type="Gene3D" id="1.10.510.10">
    <property type="entry name" value="Transferase(Phosphotransferase) domain 1"/>
    <property type="match status" value="1"/>
</dbReference>